<dbReference type="OrthoDB" id="6577236at2759"/>
<evidence type="ECO:0000313" key="1">
    <source>
        <dbReference type="EMBL" id="KAF0762060.1"/>
    </source>
</evidence>
<proteinExistence type="predicted"/>
<comment type="caution">
    <text evidence="1">The sequence shown here is derived from an EMBL/GenBank/DDBJ whole genome shotgun (WGS) entry which is preliminary data.</text>
</comment>
<keyword evidence="2" id="KW-1185">Reference proteome</keyword>
<reference evidence="1 2" key="1">
    <citation type="submission" date="2019-08" db="EMBL/GenBank/DDBJ databases">
        <title>Whole genome of Aphis craccivora.</title>
        <authorList>
            <person name="Voronova N.V."/>
            <person name="Shulinski R.S."/>
            <person name="Bandarenka Y.V."/>
            <person name="Zhorov D.G."/>
            <person name="Warner D."/>
        </authorList>
    </citation>
    <scope>NUCLEOTIDE SEQUENCE [LARGE SCALE GENOMIC DNA]</scope>
    <source>
        <strain evidence="1">180601</strain>
        <tissue evidence="1">Whole Body</tissue>
    </source>
</reference>
<accession>A0A6G0YVN7</accession>
<evidence type="ECO:0000313" key="2">
    <source>
        <dbReference type="Proteomes" id="UP000478052"/>
    </source>
</evidence>
<dbReference type="EMBL" id="VUJU01002230">
    <property type="protein sequence ID" value="KAF0762060.1"/>
    <property type="molecule type" value="Genomic_DNA"/>
</dbReference>
<sequence length="538" mass="62557">MLVSKNNSEIISCHLSINITCKLIGAFKMIQFLNIPESYKDITTAAIKGLGCNDTVICTTDKKLMTFFKGCLMKNCNVEIEAKHLEPFIVYNEPEVEVYYILHGDNKVVIVKEETSLKIITTYSNVYEMIVNDHNNSGTPQLYMRTDKGFESVDNFENKEQISSIHQETSVVYTFCVNKLQNLKTLYDTERNRISQKTSSFISAVMQISNDDVSVVNLLSNVITKNSWLKLSNENLVYGFTLQNISKLAVSNFNIILLEDSKQIWSKFRYECWAIEKNKSGFNFYSGHENNCTSKSIEKSSVSLNSESSIIITIVIDNWNTKSLPYFINSMIYTNNKNDNMIQYINSDKIMVTANLFLDKEFDTFVKNGIFVEDLVTLRCTKLISCYQIKSTMCFEDLKNMMINHFKFDIKHNWFVHSSLSWLRTIVCSLDLVSPLEYILKVYSDSLGYTKTFIQVLTTMLSEHTIINYLDTKVPTYYNMDTVIQDLRELRRIFKKYLNKKIIIPRDQWNITRCKLVSTRLNTRYFINFIYCIKNLTQ</sequence>
<organism evidence="1 2">
    <name type="scientific">Aphis craccivora</name>
    <name type="common">Cowpea aphid</name>
    <dbReference type="NCBI Taxonomy" id="307492"/>
    <lineage>
        <taxon>Eukaryota</taxon>
        <taxon>Metazoa</taxon>
        <taxon>Ecdysozoa</taxon>
        <taxon>Arthropoda</taxon>
        <taxon>Hexapoda</taxon>
        <taxon>Insecta</taxon>
        <taxon>Pterygota</taxon>
        <taxon>Neoptera</taxon>
        <taxon>Paraneoptera</taxon>
        <taxon>Hemiptera</taxon>
        <taxon>Sternorrhyncha</taxon>
        <taxon>Aphidomorpha</taxon>
        <taxon>Aphidoidea</taxon>
        <taxon>Aphididae</taxon>
        <taxon>Aphidini</taxon>
        <taxon>Aphis</taxon>
        <taxon>Aphis</taxon>
    </lineage>
</organism>
<dbReference type="AlphaFoldDB" id="A0A6G0YVN7"/>
<protein>
    <submittedName>
        <fullName evidence="1">Uncharacterized protein</fullName>
    </submittedName>
</protein>
<gene>
    <name evidence="1" type="ORF">FWK35_00015823</name>
</gene>
<dbReference type="Proteomes" id="UP000478052">
    <property type="component" value="Unassembled WGS sequence"/>
</dbReference>
<name>A0A6G0YVN7_APHCR</name>